<dbReference type="GO" id="GO:0005524">
    <property type="term" value="F:ATP binding"/>
    <property type="evidence" value="ECO:0007669"/>
    <property type="project" value="UniProtKB-KW"/>
</dbReference>
<dbReference type="PIRSF" id="PIRSF016896">
    <property type="entry name" value="GHMP_arc_MJ0969"/>
    <property type="match status" value="1"/>
</dbReference>
<dbReference type="InterPro" id="IPR053616">
    <property type="entry name" value="GHMP_kinase_PoK-type"/>
</dbReference>
<accession>A0A9E7M9Z7</accession>
<dbReference type="GO" id="GO:0016301">
    <property type="term" value="F:kinase activity"/>
    <property type="evidence" value="ECO:0007669"/>
    <property type="project" value="UniProtKB-UniRule"/>
</dbReference>
<keyword evidence="1" id="KW-0173">Coenzyme A biosynthesis</keyword>
<dbReference type="HAMAP" id="MF_02223">
    <property type="entry name" value="Pantoate_kinase"/>
    <property type="match status" value="1"/>
</dbReference>
<name>A0A9E7M9Z7_9EURY</name>
<dbReference type="PANTHER" id="PTHR42282">
    <property type="entry name" value="PANTOATE KINASE-RELATED"/>
    <property type="match status" value="1"/>
</dbReference>
<comment type="pathway">
    <text evidence="1">Cofactor biosynthesis; coenzyme A biosynthesis.</text>
</comment>
<keyword evidence="1" id="KW-0547">Nucleotide-binding</keyword>
<dbReference type="NCBIfam" id="NF041122">
    <property type="entry name" value="panto_kin_Thplsm"/>
    <property type="match status" value="1"/>
</dbReference>
<dbReference type="EMBL" id="CP080572">
    <property type="protein sequence ID" value="USG99377.1"/>
    <property type="molecule type" value="Genomic_DNA"/>
</dbReference>
<dbReference type="SUPFAM" id="SSF54211">
    <property type="entry name" value="Ribosomal protein S5 domain 2-like"/>
    <property type="match status" value="1"/>
</dbReference>
<reference evidence="3 4" key="1">
    <citation type="submission" date="2021-08" db="EMBL/GenBank/DDBJ databases">
        <title>Thermococcus onnuriiensis IOH2.</title>
        <authorList>
            <person name="Park Y.-J."/>
        </authorList>
    </citation>
    <scope>NUCLEOTIDE SEQUENCE [LARGE SCALE GENOMIC DNA]</scope>
    <source>
        <strain evidence="3 4">IOH2</strain>
    </source>
</reference>
<keyword evidence="4" id="KW-1185">Reference proteome</keyword>
<comment type="catalytic activity">
    <reaction evidence="1">
        <text>(R)-pantoate + ATP = (R)-4-phosphopantoate + ADP + H(+)</text>
        <dbReference type="Rhea" id="RHEA:28246"/>
        <dbReference type="ChEBI" id="CHEBI:15378"/>
        <dbReference type="ChEBI" id="CHEBI:15980"/>
        <dbReference type="ChEBI" id="CHEBI:30616"/>
        <dbReference type="ChEBI" id="CHEBI:61294"/>
        <dbReference type="ChEBI" id="CHEBI:456216"/>
        <dbReference type="EC" id="2.7.1.169"/>
    </reaction>
</comment>
<dbReference type="PANTHER" id="PTHR42282:SF1">
    <property type="entry name" value="PANTOATE KINASE"/>
    <property type="match status" value="1"/>
</dbReference>
<evidence type="ECO:0000313" key="4">
    <source>
        <dbReference type="Proteomes" id="UP001056425"/>
    </source>
</evidence>
<dbReference type="GeneID" id="72778187"/>
<dbReference type="RefSeq" id="WP_251948171.1">
    <property type="nucleotide sequence ID" value="NZ_CP080572.1"/>
</dbReference>
<evidence type="ECO:0000259" key="2">
    <source>
        <dbReference type="Pfam" id="PF00288"/>
    </source>
</evidence>
<dbReference type="AlphaFoldDB" id="A0A9E7M9Z7"/>
<keyword evidence="1" id="KW-0067">ATP-binding</keyword>
<comment type="similarity">
    <text evidence="1">Belongs to the GHMP kinase family. PoK subfamily.</text>
</comment>
<evidence type="ECO:0000256" key="1">
    <source>
        <dbReference type="HAMAP-Rule" id="MF_02223"/>
    </source>
</evidence>
<keyword evidence="1 3" id="KW-0418">Kinase</keyword>
<dbReference type="KEGG" id="thei:K1720_07530"/>
<comment type="function">
    <text evidence="1">Phosphorylates (R)-pantoate to form (R)-4-phosphopantoate in the CoA biosynthesis pathway.</text>
</comment>
<organism evidence="3 4">
    <name type="scientific">Thermococcus argininiproducens</name>
    <dbReference type="NCBI Taxonomy" id="2866384"/>
    <lineage>
        <taxon>Archaea</taxon>
        <taxon>Methanobacteriati</taxon>
        <taxon>Methanobacteriota</taxon>
        <taxon>Thermococci</taxon>
        <taxon>Thermococcales</taxon>
        <taxon>Thermococcaceae</taxon>
        <taxon>Thermococcus</taxon>
    </lineage>
</organism>
<dbReference type="EC" id="2.7.1.169" evidence="1"/>
<keyword evidence="1" id="KW-0808">Transferase</keyword>
<protein>
    <recommendedName>
        <fullName evidence="1">Pantoate kinase</fullName>
        <shortName evidence="1">PoK</shortName>
        <ecNumber evidence="1">2.7.1.169</ecNumber>
    </recommendedName>
</protein>
<sequence>MLIKVFVPAHITAFFIPKFHEDPLLAGSLGAGINLNKGTNVFVNIDEKGLERRVQIAFDGEPVKKDDAIISYSVANEMIPSEFVGEVEIWQYFDFPNGHGFGNSAGGALGTALSLAYAFKEKTFLQAAQIAHKYEVQYKGGLGDVIAQIHGGVEIRVKAGAPGIGVVDNILFEGYKVLAVPLGKLSTREILDSEVVELIKKEGAVALEEVLKQPRVEILMNVARRFAERTGLLTGDMLDIAKELDKCLTLPSSMVMLGKSLFAFLKENEIEKTKTMLEELSIENYYISDIYNQKPKVERWMEGSL</sequence>
<dbReference type="Pfam" id="PF00288">
    <property type="entry name" value="GHMP_kinases_N"/>
    <property type="match status" value="1"/>
</dbReference>
<dbReference type="InterPro" id="IPR020568">
    <property type="entry name" value="Ribosomal_Su5_D2-typ_SF"/>
</dbReference>
<gene>
    <name evidence="3" type="ORF">K1720_07530</name>
</gene>
<feature type="domain" description="GHMP kinase N-terminal" evidence="2">
    <location>
        <begin position="87"/>
        <end position="152"/>
    </location>
</feature>
<proteinExistence type="inferred from homology"/>
<dbReference type="InterPro" id="IPR006204">
    <property type="entry name" value="GHMP_kinase_N_dom"/>
</dbReference>
<dbReference type="GO" id="GO:0015937">
    <property type="term" value="P:coenzyme A biosynthetic process"/>
    <property type="evidence" value="ECO:0007669"/>
    <property type="project" value="UniProtKB-UniRule"/>
</dbReference>
<dbReference type="InterPro" id="IPR012043">
    <property type="entry name" value="PoK"/>
</dbReference>
<dbReference type="Proteomes" id="UP001056425">
    <property type="component" value="Chromosome"/>
</dbReference>
<evidence type="ECO:0000313" key="3">
    <source>
        <dbReference type="EMBL" id="USG99377.1"/>
    </source>
</evidence>